<dbReference type="AlphaFoldDB" id="A0A2M9YN57"/>
<reference evidence="3 4" key="1">
    <citation type="submission" date="2017-07" db="EMBL/GenBank/DDBJ databases">
        <title>Leptospira spp. isolated from tropical soils.</title>
        <authorList>
            <person name="Thibeaux R."/>
            <person name="Iraola G."/>
            <person name="Ferres I."/>
            <person name="Bierque E."/>
            <person name="Girault D."/>
            <person name="Soupe-Gilbert M.-E."/>
            <person name="Picardeau M."/>
            <person name="Goarant C."/>
        </authorList>
    </citation>
    <scope>NUCLEOTIDE SEQUENCE [LARGE SCALE GENOMIC DNA]</scope>
    <source>
        <strain evidence="1 4">FH2-B-C1</strain>
        <strain evidence="2 3">FH2-B-D1</strain>
    </source>
</reference>
<evidence type="ECO:0000313" key="2">
    <source>
        <dbReference type="EMBL" id="PJZ61363.1"/>
    </source>
</evidence>
<dbReference type="Pfam" id="PF07103">
    <property type="entry name" value="DUF1365"/>
    <property type="match status" value="1"/>
</dbReference>
<comment type="caution">
    <text evidence="1">The sequence shown here is derived from an EMBL/GenBank/DDBJ whole genome shotgun (WGS) entry which is preliminary data.</text>
</comment>
<dbReference type="Proteomes" id="UP000232149">
    <property type="component" value="Unassembled WGS sequence"/>
</dbReference>
<organism evidence="1 4">
    <name type="scientific">Leptospira adleri</name>
    <dbReference type="NCBI Taxonomy" id="2023186"/>
    <lineage>
        <taxon>Bacteria</taxon>
        <taxon>Pseudomonadati</taxon>
        <taxon>Spirochaetota</taxon>
        <taxon>Spirochaetia</taxon>
        <taxon>Leptospirales</taxon>
        <taxon>Leptospiraceae</taxon>
        <taxon>Leptospira</taxon>
    </lineage>
</organism>
<evidence type="ECO:0000313" key="1">
    <source>
        <dbReference type="EMBL" id="PJZ52939.1"/>
    </source>
</evidence>
<gene>
    <name evidence="2" type="ORF">CH376_13765</name>
    <name evidence="1" type="ORF">CH380_12835</name>
</gene>
<dbReference type="Proteomes" id="UP000232188">
    <property type="component" value="Unassembled WGS sequence"/>
</dbReference>
<evidence type="ECO:0000313" key="4">
    <source>
        <dbReference type="Proteomes" id="UP000232188"/>
    </source>
</evidence>
<evidence type="ECO:0008006" key="5">
    <source>
        <dbReference type="Google" id="ProtNLM"/>
    </source>
</evidence>
<dbReference type="PANTHER" id="PTHR33973">
    <property type="entry name" value="OS07G0153300 PROTEIN"/>
    <property type="match status" value="1"/>
</dbReference>
<protein>
    <recommendedName>
        <fullName evidence="5">DUF1365 domain-containing protein</fullName>
    </recommendedName>
</protein>
<accession>A0A2M9YN57</accession>
<dbReference type="EMBL" id="NPDV01000010">
    <property type="protein sequence ID" value="PJZ52939.1"/>
    <property type="molecule type" value="Genomic_DNA"/>
</dbReference>
<dbReference type="PANTHER" id="PTHR33973:SF4">
    <property type="entry name" value="OS07G0153300 PROTEIN"/>
    <property type="match status" value="1"/>
</dbReference>
<dbReference type="EMBL" id="NPDU01000034">
    <property type="protein sequence ID" value="PJZ61363.1"/>
    <property type="molecule type" value="Genomic_DNA"/>
</dbReference>
<sequence>MGLNSCIYQAKVMHDRRFPKKNTFRYGIFTFGLDLDELQSLDKNFRLFGVDRRALFQFSAKDHLDFGKSSVKENILEYLRQNGVSEPVGRIVLITNVRVLGYVFNPVSFYFFYDEREEPICAVAEVGNTFGEQKPFILGKDTWKDGAFRLKTGKFFYVSPFVDLTSEFEFTLRPSQERLNIRIDAIENGRTVMVTTYTGTKLEISDISLLKMFFRYPLVTVKVIVLIHWQALKLYLKGLPFIKKQNNIDLQKGVHLGKNH</sequence>
<dbReference type="InterPro" id="IPR010775">
    <property type="entry name" value="DUF1365"/>
</dbReference>
<name>A0A2M9YN57_9LEPT</name>
<evidence type="ECO:0000313" key="3">
    <source>
        <dbReference type="Proteomes" id="UP000232149"/>
    </source>
</evidence>
<keyword evidence="3" id="KW-1185">Reference proteome</keyword>
<proteinExistence type="predicted"/>